<dbReference type="EMBL" id="CADCXV010000690">
    <property type="protein sequence ID" value="CAB0032813.1"/>
    <property type="molecule type" value="Genomic_DNA"/>
</dbReference>
<accession>A0A6H5ID93</accession>
<dbReference type="AlphaFoldDB" id="A0A6H5ID93"/>
<organism evidence="1 2">
    <name type="scientific">Trichogramma brassicae</name>
    <dbReference type="NCBI Taxonomy" id="86971"/>
    <lineage>
        <taxon>Eukaryota</taxon>
        <taxon>Metazoa</taxon>
        <taxon>Ecdysozoa</taxon>
        <taxon>Arthropoda</taxon>
        <taxon>Hexapoda</taxon>
        <taxon>Insecta</taxon>
        <taxon>Pterygota</taxon>
        <taxon>Neoptera</taxon>
        <taxon>Endopterygota</taxon>
        <taxon>Hymenoptera</taxon>
        <taxon>Apocrita</taxon>
        <taxon>Proctotrupomorpha</taxon>
        <taxon>Chalcidoidea</taxon>
        <taxon>Trichogrammatidae</taxon>
        <taxon>Trichogramma</taxon>
    </lineage>
</organism>
<dbReference type="Proteomes" id="UP000479190">
    <property type="component" value="Unassembled WGS sequence"/>
</dbReference>
<evidence type="ECO:0000313" key="2">
    <source>
        <dbReference type="Proteomes" id="UP000479190"/>
    </source>
</evidence>
<gene>
    <name evidence="1" type="ORF">TBRA_LOCUS4739</name>
</gene>
<keyword evidence="2" id="KW-1185">Reference proteome</keyword>
<reference evidence="1 2" key="1">
    <citation type="submission" date="2020-02" db="EMBL/GenBank/DDBJ databases">
        <authorList>
            <person name="Ferguson B K."/>
        </authorList>
    </citation>
    <scope>NUCLEOTIDE SEQUENCE [LARGE SCALE GENOMIC DNA]</scope>
</reference>
<evidence type="ECO:0000313" key="1">
    <source>
        <dbReference type="EMBL" id="CAB0032813.1"/>
    </source>
</evidence>
<name>A0A6H5ID93_9HYME</name>
<sequence length="221" mass="24505">MSLAAHTHELAPIEQILTDLCNYMSEMLVNGVVLIASRGEKMLRGKHATSGEAVVLRKLCNDSRALARIDLIEISNVARVESSARADFNSSRLARLVTKQRSCIEPRDTLPGISKRLSIWSTDRAPEARSQGQQSVLGREKKTCAAAIREFIKVLHVQRYVYFHKLVGARLLDPARIAYLYNETLRASACRLRLTFVSAAMPKSCCSAAQLPNRLAAPSTR</sequence>
<proteinExistence type="predicted"/>
<protein>
    <submittedName>
        <fullName evidence="1">Uncharacterized protein</fullName>
    </submittedName>
</protein>